<keyword evidence="7 9" id="KW-1133">Transmembrane helix</keyword>
<gene>
    <name evidence="11" type="ORF">WMO63_11825</name>
</gene>
<proteinExistence type="inferred from homology"/>
<dbReference type="PANTHER" id="PTHR30614:SF20">
    <property type="entry name" value="GLUTAMINE TRANSPORT SYSTEM PERMEASE PROTEIN GLNP"/>
    <property type="match status" value="1"/>
</dbReference>
<evidence type="ECO:0000256" key="8">
    <source>
        <dbReference type="ARBA" id="ARBA00023136"/>
    </source>
</evidence>
<dbReference type="InterPro" id="IPR010065">
    <property type="entry name" value="AA_ABC_transptr_permease_3TM"/>
</dbReference>
<keyword evidence="12" id="KW-1185">Reference proteome</keyword>
<comment type="subcellular location">
    <subcellularLocation>
        <location evidence="1 9">Cell membrane</location>
        <topology evidence="1 9">Multi-pass membrane protein</topology>
    </subcellularLocation>
</comment>
<evidence type="ECO:0000259" key="10">
    <source>
        <dbReference type="PROSITE" id="PS50928"/>
    </source>
</evidence>
<evidence type="ECO:0000256" key="3">
    <source>
        <dbReference type="ARBA" id="ARBA00022448"/>
    </source>
</evidence>
<dbReference type="Pfam" id="PF00528">
    <property type="entry name" value="BPD_transp_1"/>
    <property type="match status" value="1"/>
</dbReference>
<dbReference type="SUPFAM" id="SSF161098">
    <property type="entry name" value="MetI-like"/>
    <property type="match status" value="1"/>
</dbReference>
<sequence>MKKLSFSFLEQYYPFFLKGIYITILLAVIAVILGTILGIALTLLRRSRLKVVKIIGDIYVEFIRGTPLLAQIYIIYIGIPMIFDGWDIPDLMVGAIALSLNAAAYISETIRSGIEAVSKGQMEAARSLGMNQRQAMFDIILPQAFKNILPALGNQFIGSIKDSSIVSIIGVAELMYKTTIVRGNTALGLEPILVASLGYLIMTFTLTQLLGVVERRLKASDRR</sequence>
<feature type="transmembrane region" description="Helical" evidence="9">
    <location>
        <begin position="192"/>
        <end position="213"/>
    </location>
</feature>
<dbReference type="InterPro" id="IPR000515">
    <property type="entry name" value="MetI-like"/>
</dbReference>
<evidence type="ECO:0000256" key="7">
    <source>
        <dbReference type="ARBA" id="ARBA00022989"/>
    </source>
</evidence>
<feature type="transmembrane region" description="Helical" evidence="9">
    <location>
        <begin position="65"/>
        <end position="83"/>
    </location>
</feature>
<keyword evidence="5 9" id="KW-0812">Transmembrane</keyword>
<name>A0ABV1F0K3_9BACI</name>
<keyword evidence="4" id="KW-1003">Cell membrane</keyword>
<organism evidence="11 12">
    <name type="scientific">Niallia hominis</name>
    <dbReference type="NCBI Taxonomy" id="3133173"/>
    <lineage>
        <taxon>Bacteria</taxon>
        <taxon>Bacillati</taxon>
        <taxon>Bacillota</taxon>
        <taxon>Bacilli</taxon>
        <taxon>Bacillales</taxon>
        <taxon>Bacillaceae</taxon>
        <taxon>Niallia</taxon>
    </lineage>
</organism>
<dbReference type="PROSITE" id="PS50928">
    <property type="entry name" value="ABC_TM1"/>
    <property type="match status" value="1"/>
</dbReference>
<dbReference type="InterPro" id="IPR035906">
    <property type="entry name" value="MetI-like_sf"/>
</dbReference>
<keyword evidence="3 9" id="KW-0813">Transport</keyword>
<evidence type="ECO:0000256" key="5">
    <source>
        <dbReference type="ARBA" id="ARBA00022692"/>
    </source>
</evidence>
<dbReference type="RefSeq" id="WP_349204884.1">
    <property type="nucleotide sequence ID" value="NZ_JBBMFN010000026.1"/>
</dbReference>
<feature type="transmembrane region" description="Helical" evidence="9">
    <location>
        <begin position="20"/>
        <end position="44"/>
    </location>
</feature>
<dbReference type="Gene3D" id="1.10.3720.10">
    <property type="entry name" value="MetI-like"/>
    <property type="match status" value="1"/>
</dbReference>
<evidence type="ECO:0000313" key="12">
    <source>
        <dbReference type="Proteomes" id="UP001465426"/>
    </source>
</evidence>
<dbReference type="EMBL" id="JBBMFN010000026">
    <property type="protein sequence ID" value="MEQ2466355.1"/>
    <property type="molecule type" value="Genomic_DNA"/>
</dbReference>
<keyword evidence="8 9" id="KW-0472">Membrane</keyword>
<dbReference type="CDD" id="cd06261">
    <property type="entry name" value="TM_PBP2"/>
    <property type="match status" value="1"/>
</dbReference>
<evidence type="ECO:0000313" key="11">
    <source>
        <dbReference type="EMBL" id="MEQ2466355.1"/>
    </source>
</evidence>
<protein>
    <submittedName>
        <fullName evidence="11">Amino acid ABC transporter permease</fullName>
    </submittedName>
</protein>
<dbReference type="PANTHER" id="PTHR30614">
    <property type="entry name" value="MEMBRANE COMPONENT OF AMINO ACID ABC TRANSPORTER"/>
    <property type="match status" value="1"/>
</dbReference>
<accession>A0ABV1F0K3</accession>
<evidence type="ECO:0000256" key="6">
    <source>
        <dbReference type="ARBA" id="ARBA00022970"/>
    </source>
</evidence>
<evidence type="ECO:0000256" key="1">
    <source>
        <dbReference type="ARBA" id="ARBA00004651"/>
    </source>
</evidence>
<evidence type="ECO:0000256" key="2">
    <source>
        <dbReference type="ARBA" id="ARBA00010072"/>
    </source>
</evidence>
<dbReference type="NCBIfam" id="TIGR01726">
    <property type="entry name" value="HEQRo_perm_3TM"/>
    <property type="match status" value="1"/>
</dbReference>
<evidence type="ECO:0000256" key="4">
    <source>
        <dbReference type="ARBA" id="ARBA00022475"/>
    </source>
</evidence>
<dbReference type="Proteomes" id="UP001465426">
    <property type="component" value="Unassembled WGS sequence"/>
</dbReference>
<keyword evidence="6" id="KW-0029">Amino-acid transport</keyword>
<comment type="caution">
    <text evidence="11">The sequence shown here is derived from an EMBL/GenBank/DDBJ whole genome shotgun (WGS) entry which is preliminary data.</text>
</comment>
<reference evidence="11 12" key="1">
    <citation type="submission" date="2024-03" db="EMBL/GenBank/DDBJ databases">
        <title>Human intestinal bacterial collection.</title>
        <authorList>
            <person name="Pauvert C."/>
            <person name="Hitch T.C.A."/>
            <person name="Clavel T."/>
        </authorList>
    </citation>
    <scope>NUCLEOTIDE SEQUENCE [LARGE SCALE GENOMIC DNA]</scope>
    <source>
        <strain evidence="11 12">CLA-SR-H024</strain>
    </source>
</reference>
<dbReference type="InterPro" id="IPR043429">
    <property type="entry name" value="ArtM/GltK/GlnP/TcyL/YhdX-like"/>
</dbReference>
<feature type="domain" description="ABC transmembrane type-1" evidence="10">
    <location>
        <begin position="20"/>
        <end position="210"/>
    </location>
</feature>
<evidence type="ECO:0000256" key="9">
    <source>
        <dbReference type="RuleBase" id="RU363032"/>
    </source>
</evidence>
<comment type="similarity">
    <text evidence="2">Belongs to the binding-protein-dependent transport system permease family. HisMQ subfamily.</text>
</comment>